<protein>
    <submittedName>
        <fullName evidence="7">Putative disease resistance RPP13-like protein 1</fullName>
    </submittedName>
</protein>
<dbReference type="GO" id="GO:0006952">
    <property type="term" value="P:defense response"/>
    <property type="evidence" value="ECO:0007669"/>
    <property type="project" value="UniProtKB-KW"/>
</dbReference>
<dbReference type="EMBL" id="QGNW01001454">
    <property type="protein sequence ID" value="RVW40721.1"/>
    <property type="molecule type" value="Genomic_DNA"/>
</dbReference>
<dbReference type="InterPro" id="IPR002182">
    <property type="entry name" value="NB-ARC"/>
</dbReference>
<keyword evidence="2" id="KW-0547">Nucleotide-binding</keyword>
<keyword evidence="4" id="KW-0067">ATP-binding</keyword>
<keyword evidence="3" id="KW-0611">Plant defense</keyword>
<dbReference type="FunFam" id="3.40.50.300:FF:001091">
    <property type="entry name" value="Probable disease resistance protein At1g61300"/>
    <property type="match status" value="1"/>
</dbReference>
<dbReference type="GO" id="GO:0043531">
    <property type="term" value="F:ADP binding"/>
    <property type="evidence" value="ECO:0007669"/>
    <property type="project" value="InterPro"/>
</dbReference>
<sequence>MEVVAEAVLSVSLEALFSQLGSPDLLKFARQEKIYAELEIWEEKLSEIHEVLNDAEEKQITKKSVKTWLGDLRDLAYDMEDILDEFAYEALRRKVMAEADDEGRTSKVRKFIPTCCTSFTPIEAMRNVKMGSKIKEMAIRLDAIYAQKAGLGLDKVAAITQSTRERHSLHLVDEPIETNFSVVSIVAMGGMGKTTLARLVYDDAETAKHFDLKAWVCVSDQFDAVRITKTVLNSVSTSQSNTDSLDFHQIQDKLGDELKGKKFLLVLDDMWNDKYDDWRCLQSPFLSGSRGSKIIVTTRSKNVANIMEGDKNLHELQNLSDDKCWSVFKNMHLEIAALMSIPIWH</sequence>
<accession>A0A438DYY2</accession>
<evidence type="ECO:0000313" key="7">
    <source>
        <dbReference type="EMBL" id="RVW40721.1"/>
    </source>
</evidence>
<evidence type="ECO:0000259" key="5">
    <source>
        <dbReference type="Pfam" id="PF00931"/>
    </source>
</evidence>
<dbReference type="Pfam" id="PF18052">
    <property type="entry name" value="Rx_N"/>
    <property type="match status" value="1"/>
</dbReference>
<dbReference type="Pfam" id="PF00931">
    <property type="entry name" value="NB-ARC"/>
    <property type="match status" value="1"/>
</dbReference>
<dbReference type="AlphaFoldDB" id="A0A438DYY2"/>
<reference evidence="7 8" key="1">
    <citation type="journal article" date="2018" name="PLoS Genet.">
        <title>Population sequencing reveals clonal diversity and ancestral inbreeding in the grapevine cultivar Chardonnay.</title>
        <authorList>
            <person name="Roach M.J."/>
            <person name="Johnson D.L."/>
            <person name="Bohlmann J."/>
            <person name="van Vuuren H.J."/>
            <person name="Jones S.J."/>
            <person name="Pretorius I.S."/>
            <person name="Schmidt S.A."/>
            <person name="Borneman A.R."/>
        </authorList>
    </citation>
    <scope>NUCLEOTIDE SEQUENCE [LARGE SCALE GENOMIC DNA]</scope>
    <source>
        <strain evidence="8">cv. Chardonnay</strain>
        <tissue evidence="7">Leaf</tissue>
    </source>
</reference>
<dbReference type="Proteomes" id="UP000288805">
    <property type="component" value="Unassembled WGS sequence"/>
</dbReference>
<evidence type="ECO:0000256" key="4">
    <source>
        <dbReference type="ARBA" id="ARBA00022840"/>
    </source>
</evidence>
<dbReference type="Gene3D" id="3.40.50.300">
    <property type="entry name" value="P-loop containing nucleotide triphosphate hydrolases"/>
    <property type="match status" value="1"/>
</dbReference>
<feature type="domain" description="Disease resistance N-terminal" evidence="6">
    <location>
        <begin position="8"/>
        <end position="101"/>
    </location>
</feature>
<name>A0A438DYY2_VITVI</name>
<dbReference type="Gene3D" id="1.20.5.4130">
    <property type="match status" value="1"/>
</dbReference>
<evidence type="ECO:0000256" key="3">
    <source>
        <dbReference type="ARBA" id="ARBA00022821"/>
    </source>
</evidence>
<proteinExistence type="predicted"/>
<dbReference type="PRINTS" id="PR00364">
    <property type="entry name" value="DISEASERSIST"/>
</dbReference>
<comment type="caution">
    <text evidence="7">The sequence shown here is derived from an EMBL/GenBank/DDBJ whole genome shotgun (WGS) entry which is preliminary data.</text>
</comment>
<dbReference type="SUPFAM" id="SSF52540">
    <property type="entry name" value="P-loop containing nucleoside triphosphate hydrolases"/>
    <property type="match status" value="1"/>
</dbReference>
<dbReference type="InterPro" id="IPR027417">
    <property type="entry name" value="P-loop_NTPase"/>
</dbReference>
<evidence type="ECO:0000259" key="6">
    <source>
        <dbReference type="Pfam" id="PF18052"/>
    </source>
</evidence>
<dbReference type="PANTHER" id="PTHR36766">
    <property type="entry name" value="PLANT BROAD-SPECTRUM MILDEW RESISTANCE PROTEIN RPW8"/>
    <property type="match status" value="1"/>
</dbReference>
<dbReference type="GO" id="GO:0005524">
    <property type="term" value="F:ATP binding"/>
    <property type="evidence" value="ECO:0007669"/>
    <property type="project" value="UniProtKB-KW"/>
</dbReference>
<gene>
    <name evidence="7" type="primary">RPPL1_223</name>
    <name evidence="7" type="ORF">CK203_099851</name>
</gene>
<evidence type="ECO:0000313" key="8">
    <source>
        <dbReference type="Proteomes" id="UP000288805"/>
    </source>
</evidence>
<evidence type="ECO:0000256" key="2">
    <source>
        <dbReference type="ARBA" id="ARBA00022741"/>
    </source>
</evidence>
<evidence type="ECO:0000256" key="1">
    <source>
        <dbReference type="ARBA" id="ARBA00022737"/>
    </source>
</evidence>
<dbReference type="PANTHER" id="PTHR36766:SF51">
    <property type="entry name" value="DISEASE RESISTANCE RPP13-LIKE PROTEIN 1"/>
    <property type="match status" value="1"/>
</dbReference>
<keyword evidence="1" id="KW-0677">Repeat</keyword>
<dbReference type="InterPro" id="IPR041118">
    <property type="entry name" value="Rx_N"/>
</dbReference>
<feature type="domain" description="NB-ARC" evidence="5">
    <location>
        <begin position="177"/>
        <end position="331"/>
    </location>
</feature>
<organism evidence="7 8">
    <name type="scientific">Vitis vinifera</name>
    <name type="common">Grape</name>
    <dbReference type="NCBI Taxonomy" id="29760"/>
    <lineage>
        <taxon>Eukaryota</taxon>
        <taxon>Viridiplantae</taxon>
        <taxon>Streptophyta</taxon>
        <taxon>Embryophyta</taxon>
        <taxon>Tracheophyta</taxon>
        <taxon>Spermatophyta</taxon>
        <taxon>Magnoliopsida</taxon>
        <taxon>eudicotyledons</taxon>
        <taxon>Gunneridae</taxon>
        <taxon>Pentapetalae</taxon>
        <taxon>rosids</taxon>
        <taxon>Vitales</taxon>
        <taxon>Vitaceae</taxon>
        <taxon>Viteae</taxon>
        <taxon>Vitis</taxon>
    </lineage>
</organism>